<proteinExistence type="predicted"/>
<evidence type="ECO:0000313" key="3">
    <source>
        <dbReference type="Proteomes" id="UP000830375"/>
    </source>
</evidence>
<name>A0ABQ8MSC3_LABRO</name>
<feature type="region of interest" description="Disordered" evidence="1">
    <location>
        <begin position="160"/>
        <end position="190"/>
    </location>
</feature>
<sequence length="359" mass="39905">MPAGNLKFDYMCCFALYGYRRSRIVHSRDRGGGEKRHGTAADKKSTDTDCGDPNEWPDGKTITVTEGSNVRFNCNPFLSNCPYCAERQYRGTSIAEYAPTYFCEHPCGWGEVKAYTKPTSYGKDERFRVAKRNLGGHNKDGLTVMIVGLKASDGGNLRTSYKGGDGVDGERRRSSGADESFSTEGHDAVSRKQGMALLQKEELKINRSCWLCLQMSHSWRVAPLTVAAVKETRCLIPEQMTRVLMAGAEIEKGRIPQRQPESGCKETRWDGRSEATLPPLRVVHGRGDVCVCQVRPRLKLKAGWSDCRIRINIGNGTADNCTTTINGETDGVHMSFQQAQRFHTCCSLGVWRQSISRSA</sequence>
<comment type="caution">
    <text evidence="2">The sequence shown here is derived from an EMBL/GenBank/DDBJ whole genome shotgun (WGS) entry which is preliminary data.</text>
</comment>
<accession>A0ABQ8MSC3</accession>
<dbReference type="Proteomes" id="UP000830375">
    <property type="component" value="Unassembled WGS sequence"/>
</dbReference>
<evidence type="ECO:0000313" key="2">
    <source>
        <dbReference type="EMBL" id="KAI2665735.1"/>
    </source>
</evidence>
<feature type="region of interest" description="Disordered" evidence="1">
    <location>
        <begin position="28"/>
        <end position="56"/>
    </location>
</feature>
<organism evidence="2 3">
    <name type="scientific">Labeo rohita</name>
    <name type="common">Indian major carp</name>
    <name type="synonym">Cyprinus rohita</name>
    <dbReference type="NCBI Taxonomy" id="84645"/>
    <lineage>
        <taxon>Eukaryota</taxon>
        <taxon>Metazoa</taxon>
        <taxon>Chordata</taxon>
        <taxon>Craniata</taxon>
        <taxon>Vertebrata</taxon>
        <taxon>Euteleostomi</taxon>
        <taxon>Actinopterygii</taxon>
        <taxon>Neopterygii</taxon>
        <taxon>Teleostei</taxon>
        <taxon>Ostariophysi</taxon>
        <taxon>Cypriniformes</taxon>
        <taxon>Cyprinidae</taxon>
        <taxon>Labeoninae</taxon>
        <taxon>Labeonini</taxon>
        <taxon>Labeo</taxon>
    </lineage>
</organism>
<dbReference type="EMBL" id="JACTAM010000004">
    <property type="protein sequence ID" value="KAI2665735.1"/>
    <property type="molecule type" value="Genomic_DNA"/>
</dbReference>
<evidence type="ECO:0000256" key="1">
    <source>
        <dbReference type="SAM" id="MobiDB-lite"/>
    </source>
</evidence>
<feature type="compositionally biased region" description="Basic and acidic residues" evidence="1">
    <location>
        <begin position="28"/>
        <end position="47"/>
    </location>
</feature>
<keyword evidence="3" id="KW-1185">Reference proteome</keyword>
<reference evidence="2 3" key="1">
    <citation type="submission" date="2022-01" db="EMBL/GenBank/DDBJ databases">
        <title>A high-quality chromosome-level genome assembly of rohu carp, Labeo rohita.</title>
        <authorList>
            <person name="Arick M.A. II"/>
            <person name="Hsu C.-Y."/>
            <person name="Magbanua Z."/>
            <person name="Pechanova O."/>
            <person name="Grover C."/>
            <person name="Miller E."/>
            <person name="Thrash A."/>
            <person name="Ezzel L."/>
            <person name="Alam S."/>
            <person name="Benzie J."/>
            <person name="Hamilton M."/>
            <person name="Karsi A."/>
            <person name="Lawrence M.L."/>
            <person name="Peterson D.G."/>
        </authorList>
    </citation>
    <scope>NUCLEOTIDE SEQUENCE [LARGE SCALE GENOMIC DNA]</scope>
    <source>
        <strain evidence="3">BAU-BD-2019</strain>
        <tissue evidence="2">Blood</tissue>
    </source>
</reference>
<protein>
    <submittedName>
        <fullName evidence="2">Sushi domain-containing protein 1</fullName>
    </submittedName>
</protein>
<gene>
    <name evidence="2" type="ORF">H4Q32_022821</name>
</gene>